<dbReference type="EMBL" id="FOHT01000003">
    <property type="protein sequence ID" value="SES92263.1"/>
    <property type="molecule type" value="Genomic_DNA"/>
</dbReference>
<evidence type="ECO:0000256" key="5">
    <source>
        <dbReference type="SAM" id="Phobius"/>
    </source>
</evidence>
<feature type="transmembrane region" description="Helical" evidence="5">
    <location>
        <begin position="19"/>
        <end position="41"/>
    </location>
</feature>
<evidence type="ECO:0000256" key="1">
    <source>
        <dbReference type="ARBA" id="ARBA00004127"/>
    </source>
</evidence>
<reference evidence="6 7" key="1">
    <citation type="submission" date="2016-10" db="EMBL/GenBank/DDBJ databases">
        <authorList>
            <person name="de Groot N.N."/>
        </authorList>
    </citation>
    <scope>NUCLEOTIDE SEQUENCE [LARGE SCALE GENOMIC DNA]</scope>
    <source>
        <strain evidence="6 7">DSM 25947</strain>
    </source>
</reference>
<evidence type="ECO:0000313" key="6">
    <source>
        <dbReference type="EMBL" id="SES92263.1"/>
    </source>
</evidence>
<keyword evidence="6" id="KW-0808">Transferase</keyword>
<comment type="subcellular location">
    <subcellularLocation>
        <location evidence="1">Endomembrane system</location>
        <topology evidence="1">Multi-pass membrane protein</topology>
    </subcellularLocation>
</comment>
<accession>A0A1I0AG84</accession>
<keyword evidence="3 5" id="KW-1133">Transmembrane helix</keyword>
<evidence type="ECO:0000256" key="3">
    <source>
        <dbReference type="ARBA" id="ARBA00022989"/>
    </source>
</evidence>
<feature type="transmembrane region" description="Helical" evidence="5">
    <location>
        <begin position="172"/>
        <end position="189"/>
    </location>
</feature>
<protein>
    <submittedName>
        <fullName evidence="6">Protein-S-isoprenylcysteine O-methyltransferase Ste14</fullName>
    </submittedName>
</protein>
<dbReference type="AlphaFoldDB" id="A0A1I0AG84"/>
<dbReference type="Proteomes" id="UP000181981">
    <property type="component" value="Unassembled WGS sequence"/>
</dbReference>
<feature type="transmembrane region" description="Helical" evidence="5">
    <location>
        <begin position="145"/>
        <end position="166"/>
    </location>
</feature>
<dbReference type="Pfam" id="PF04191">
    <property type="entry name" value="PEMT"/>
    <property type="match status" value="1"/>
</dbReference>
<name>A0A1I0AG84_9BACT</name>
<dbReference type="PANTHER" id="PTHR12714:SF9">
    <property type="entry name" value="PROTEIN-S-ISOPRENYLCYSTEINE O-METHYLTRANSFERASE"/>
    <property type="match status" value="1"/>
</dbReference>
<organism evidence="6 7">
    <name type="scientific">Draconibacterium orientale</name>
    <dbReference type="NCBI Taxonomy" id="1168034"/>
    <lineage>
        <taxon>Bacteria</taxon>
        <taxon>Pseudomonadati</taxon>
        <taxon>Bacteroidota</taxon>
        <taxon>Bacteroidia</taxon>
        <taxon>Marinilabiliales</taxon>
        <taxon>Prolixibacteraceae</taxon>
        <taxon>Draconibacterium</taxon>
    </lineage>
</organism>
<gene>
    <name evidence="6" type="ORF">SAMN05444285_103139</name>
</gene>
<keyword evidence="4 5" id="KW-0472">Membrane</keyword>
<dbReference type="Gene3D" id="1.20.120.1630">
    <property type="match status" value="1"/>
</dbReference>
<keyword evidence="2 5" id="KW-0812">Transmembrane</keyword>
<dbReference type="GO" id="GO:0012505">
    <property type="term" value="C:endomembrane system"/>
    <property type="evidence" value="ECO:0007669"/>
    <property type="project" value="UniProtKB-SubCell"/>
</dbReference>
<keyword evidence="6" id="KW-0489">Methyltransferase</keyword>
<feature type="transmembrane region" description="Helical" evidence="5">
    <location>
        <begin position="100"/>
        <end position="124"/>
    </location>
</feature>
<sequence length="214" mass="24629">MPGIFCFQNCFTYFYFVEIIRLIPLVGFLLFCLQIGIRAFVLQRKGTRLSARKKHSSKGISTVLLIAFFLVFTNELVYKAGLIHISILPEVLRPLLTGKIILTISGIVLILLSNLFMLLTLRALKQSLRFGLNKENLGKLVTSGIYAWSRNPFFLAINCLFVGISLVFPTPFFITISLLTLVSIHLFILKEERFMHKNYGEEYKNYAKTVRRYF</sequence>
<dbReference type="InterPro" id="IPR007318">
    <property type="entry name" value="Phopholipid_MeTrfase"/>
</dbReference>
<dbReference type="PANTHER" id="PTHR12714">
    <property type="entry name" value="PROTEIN-S ISOPRENYLCYSTEINE O-METHYLTRANSFERASE"/>
    <property type="match status" value="1"/>
</dbReference>
<dbReference type="GO" id="GO:0032259">
    <property type="term" value="P:methylation"/>
    <property type="evidence" value="ECO:0007669"/>
    <property type="project" value="UniProtKB-KW"/>
</dbReference>
<evidence type="ECO:0000313" key="7">
    <source>
        <dbReference type="Proteomes" id="UP000181981"/>
    </source>
</evidence>
<feature type="transmembrane region" description="Helical" evidence="5">
    <location>
        <begin position="62"/>
        <end position="88"/>
    </location>
</feature>
<evidence type="ECO:0000256" key="4">
    <source>
        <dbReference type="ARBA" id="ARBA00023136"/>
    </source>
</evidence>
<dbReference type="GO" id="GO:0008168">
    <property type="term" value="F:methyltransferase activity"/>
    <property type="evidence" value="ECO:0007669"/>
    <property type="project" value="UniProtKB-KW"/>
</dbReference>
<proteinExistence type="predicted"/>
<evidence type="ECO:0000256" key="2">
    <source>
        <dbReference type="ARBA" id="ARBA00022692"/>
    </source>
</evidence>